<dbReference type="Pfam" id="PF06853">
    <property type="entry name" value="DUF1249"/>
    <property type="match status" value="1"/>
</dbReference>
<name>A0A3B0YCY9_9ZZZZ</name>
<reference evidence="1" key="1">
    <citation type="submission" date="2018-06" db="EMBL/GenBank/DDBJ databases">
        <authorList>
            <person name="Zhirakovskaya E."/>
        </authorList>
    </citation>
    <scope>NUCLEOTIDE SEQUENCE</scope>
</reference>
<organism evidence="1">
    <name type="scientific">hydrothermal vent metagenome</name>
    <dbReference type="NCBI Taxonomy" id="652676"/>
    <lineage>
        <taxon>unclassified sequences</taxon>
        <taxon>metagenomes</taxon>
        <taxon>ecological metagenomes</taxon>
    </lineage>
</organism>
<dbReference type="AlphaFoldDB" id="A0A3B0YCY9"/>
<evidence type="ECO:0008006" key="2">
    <source>
        <dbReference type="Google" id="ProtNLM"/>
    </source>
</evidence>
<dbReference type="PANTHER" id="PTHR38774">
    <property type="entry name" value="CYTOPLASMIC PROTEIN-RELATED"/>
    <property type="match status" value="1"/>
</dbReference>
<protein>
    <recommendedName>
        <fullName evidence="2">DUF1249 domain-containing protein</fullName>
    </recommendedName>
</protein>
<dbReference type="InterPro" id="IPR009659">
    <property type="entry name" value="DUF1249"/>
</dbReference>
<dbReference type="PANTHER" id="PTHR38774:SF1">
    <property type="entry name" value="CYTOPLASMIC PROTEIN"/>
    <property type="match status" value="1"/>
</dbReference>
<evidence type="ECO:0000313" key="1">
    <source>
        <dbReference type="EMBL" id="VAW74670.1"/>
    </source>
</evidence>
<accession>A0A3B0YCY9</accession>
<gene>
    <name evidence="1" type="ORF">MNBD_GAMMA14-1081</name>
</gene>
<proteinExistence type="predicted"/>
<sequence length="172" mass="19972">MRYSGKQVIHPGVRARDLPALMELYELNYIQLRQLIPEVDLLQDHVVSSVKGALNLYLTVRERCKYTTTLHLSYRFDGDEGSSLAPDIVVRLYHDAQVAEVISRGKGRGRKASGFDRFHYDYPIEARWQVNRFLQKWLGFCLRHGHSFSPAREQFDQALETLEIDRIASFES</sequence>
<dbReference type="EMBL" id="UOFM01000103">
    <property type="protein sequence ID" value="VAW74670.1"/>
    <property type="molecule type" value="Genomic_DNA"/>
</dbReference>